<evidence type="ECO:0000313" key="1">
    <source>
        <dbReference type="EMBL" id="GFR30146.1"/>
    </source>
</evidence>
<accession>A0A8X6M104</accession>
<name>A0A8X6M104_TRICU</name>
<reference evidence="1" key="1">
    <citation type="submission" date="2020-07" db="EMBL/GenBank/DDBJ databases">
        <title>Multicomponent nature underlies the extraordinary mechanical properties of spider dragline silk.</title>
        <authorList>
            <person name="Kono N."/>
            <person name="Nakamura H."/>
            <person name="Mori M."/>
            <person name="Yoshida Y."/>
            <person name="Ohtoshi R."/>
            <person name="Malay A.D."/>
            <person name="Moran D.A.P."/>
            <person name="Tomita M."/>
            <person name="Numata K."/>
            <person name="Arakawa K."/>
        </authorList>
    </citation>
    <scope>NUCLEOTIDE SEQUENCE</scope>
</reference>
<sequence length="88" mass="9807">MAVFSSHGCLLKSWLSSLWPWLSSQVMAVFSSYGCILKSWLSSLWPWLSSLWSWLSSQVMAVFSSHGCLLCGHARIYGDGMLQCTGLD</sequence>
<organism evidence="1 2">
    <name type="scientific">Trichonephila clavata</name>
    <name type="common">Joro spider</name>
    <name type="synonym">Nephila clavata</name>
    <dbReference type="NCBI Taxonomy" id="2740835"/>
    <lineage>
        <taxon>Eukaryota</taxon>
        <taxon>Metazoa</taxon>
        <taxon>Ecdysozoa</taxon>
        <taxon>Arthropoda</taxon>
        <taxon>Chelicerata</taxon>
        <taxon>Arachnida</taxon>
        <taxon>Araneae</taxon>
        <taxon>Araneomorphae</taxon>
        <taxon>Entelegynae</taxon>
        <taxon>Araneoidea</taxon>
        <taxon>Nephilidae</taxon>
        <taxon>Trichonephila</taxon>
    </lineage>
</organism>
<comment type="caution">
    <text evidence="1">The sequence shown here is derived from an EMBL/GenBank/DDBJ whole genome shotgun (WGS) entry which is preliminary data.</text>
</comment>
<dbReference type="AlphaFoldDB" id="A0A8X6M104"/>
<proteinExistence type="predicted"/>
<dbReference type="EMBL" id="BMAO01029214">
    <property type="protein sequence ID" value="GFR30146.1"/>
    <property type="molecule type" value="Genomic_DNA"/>
</dbReference>
<keyword evidence="2" id="KW-1185">Reference proteome</keyword>
<protein>
    <submittedName>
        <fullName evidence="1">Uncharacterized protein</fullName>
    </submittedName>
</protein>
<evidence type="ECO:0000313" key="2">
    <source>
        <dbReference type="Proteomes" id="UP000887116"/>
    </source>
</evidence>
<gene>
    <name evidence="1" type="ORF">TNCT_664251</name>
</gene>
<dbReference type="Proteomes" id="UP000887116">
    <property type="component" value="Unassembled WGS sequence"/>
</dbReference>